<feature type="transmembrane region" description="Helical" evidence="5">
    <location>
        <begin position="127"/>
        <end position="146"/>
    </location>
</feature>
<dbReference type="Proteomes" id="UP001218218">
    <property type="component" value="Unassembled WGS sequence"/>
</dbReference>
<evidence type="ECO:0000313" key="6">
    <source>
        <dbReference type="EMBL" id="KAJ7302789.1"/>
    </source>
</evidence>
<dbReference type="PANTHER" id="PTHR31465:SF9">
    <property type="entry name" value="SPHINGOID LONG-CHAIN BASE TRANSPORTER RSB1"/>
    <property type="match status" value="1"/>
</dbReference>
<evidence type="ECO:0000256" key="4">
    <source>
        <dbReference type="ARBA" id="ARBA00023136"/>
    </source>
</evidence>
<reference evidence="6" key="1">
    <citation type="submission" date="2023-03" db="EMBL/GenBank/DDBJ databases">
        <title>Massive genome expansion in bonnet fungi (Mycena s.s.) driven by repeated elements and novel gene families across ecological guilds.</title>
        <authorList>
            <consortium name="Lawrence Berkeley National Laboratory"/>
            <person name="Harder C.B."/>
            <person name="Miyauchi S."/>
            <person name="Viragh M."/>
            <person name="Kuo A."/>
            <person name="Thoen E."/>
            <person name="Andreopoulos B."/>
            <person name="Lu D."/>
            <person name="Skrede I."/>
            <person name="Drula E."/>
            <person name="Henrissat B."/>
            <person name="Morin E."/>
            <person name="Kohler A."/>
            <person name="Barry K."/>
            <person name="LaButti K."/>
            <person name="Morin E."/>
            <person name="Salamov A."/>
            <person name="Lipzen A."/>
            <person name="Mereny Z."/>
            <person name="Hegedus B."/>
            <person name="Baldrian P."/>
            <person name="Stursova M."/>
            <person name="Weitz H."/>
            <person name="Taylor A."/>
            <person name="Grigoriev I.V."/>
            <person name="Nagy L.G."/>
            <person name="Martin F."/>
            <person name="Kauserud H."/>
        </authorList>
    </citation>
    <scope>NUCLEOTIDE SEQUENCE</scope>
    <source>
        <strain evidence="6">CBHHK002</strain>
    </source>
</reference>
<feature type="transmembrane region" description="Helical" evidence="5">
    <location>
        <begin position="26"/>
        <end position="46"/>
    </location>
</feature>
<gene>
    <name evidence="6" type="ORF">DFH08DRAFT_904660</name>
</gene>
<comment type="subcellular location">
    <subcellularLocation>
        <location evidence="1">Membrane</location>
        <topology evidence="1">Multi-pass membrane protein</topology>
    </subcellularLocation>
</comment>
<evidence type="ECO:0000313" key="7">
    <source>
        <dbReference type="Proteomes" id="UP001218218"/>
    </source>
</evidence>
<feature type="transmembrane region" description="Helical" evidence="5">
    <location>
        <begin position="232"/>
        <end position="250"/>
    </location>
</feature>
<keyword evidence="4 5" id="KW-0472">Membrane</keyword>
<proteinExistence type="predicted"/>
<sequence length="318" mass="35528">MSPLPSLPELIIRAATHFNPYHYVPTRWICVSFVLLFTISTILHLGQSIRYRIWWLLPTAFFSGLLEILGWSARLWSSFSPTILLPFEIQVIGTIIGPTPLIAADFMILGRIINRLGTRYSRLSPKLYSIIFCSCDLISLSVQGFGGTTASLAVGRSESPEHGAHIMLGGIIFQMITISIYILLASEFFLRYFTDRPVGGKEAVYHSVSSGSVGSKSKTAGGRGEFDRNMRIMVFALAFNTTCLLIRAIYRTIELLDGFSGPIISTERYFNILDGGMITLAIFTLNFAHPGMYLVTQDKVDSEIELRLKEAGLLYYRL</sequence>
<dbReference type="InterPro" id="IPR007568">
    <property type="entry name" value="RTA1"/>
</dbReference>
<dbReference type="AlphaFoldDB" id="A0AAD7E9B6"/>
<evidence type="ECO:0000256" key="3">
    <source>
        <dbReference type="ARBA" id="ARBA00022989"/>
    </source>
</evidence>
<evidence type="ECO:0000256" key="5">
    <source>
        <dbReference type="SAM" id="Phobius"/>
    </source>
</evidence>
<accession>A0AAD7E9B6</accession>
<feature type="transmembrane region" description="Helical" evidence="5">
    <location>
        <begin position="83"/>
        <end position="106"/>
    </location>
</feature>
<keyword evidence="3 5" id="KW-1133">Transmembrane helix</keyword>
<feature type="transmembrane region" description="Helical" evidence="5">
    <location>
        <begin position="166"/>
        <end position="184"/>
    </location>
</feature>
<dbReference type="EMBL" id="JARIHO010000111">
    <property type="protein sequence ID" value="KAJ7302789.1"/>
    <property type="molecule type" value="Genomic_DNA"/>
</dbReference>
<keyword evidence="7" id="KW-1185">Reference proteome</keyword>
<dbReference type="PANTHER" id="PTHR31465">
    <property type="entry name" value="PROTEIN RTA1-RELATED"/>
    <property type="match status" value="1"/>
</dbReference>
<name>A0AAD7E9B6_9AGAR</name>
<dbReference type="GO" id="GO:0005886">
    <property type="term" value="C:plasma membrane"/>
    <property type="evidence" value="ECO:0007669"/>
    <property type="project" value="TreeGrafter"/>
</dbReference>
<dbReference type="GO" id="GO:0000324">
    <property type="term" value="C:fungal-type vacuole"/>
    <property type="evidence" value="ECO:0007669"/>
    <property type="project" value="TreeGrafter"/>
</dbReference>
<evidence type="ECO:0000256" key="1">
    <source>
        <dbReference type="ARBA" id="ARBA00004141"/>
    </source>
</evidence>
<comment type="caution">
    <text evidence="6">The sequence shown here is derived from an EMBL/GenBank/DDBJ whole genome shotgun (WGS) entry which is preliminary data.</text>
</comment>
<organism evidence="6 7">
    <name type="scientific">Mycena albidolilacea</name>
    <dbReference type="NCBI Taxonomy" id="1033008"/>
    <lineage>
        <taxon>Eukaryota</taxon>
        <taxon>Fungi</taxon>
        <taxon>Dikarya</taxon>
        <taxon>Basidiomycota</taxon>
        <taxon>Agaricomycotina</taxon>
        <taxon>Agaricomycetes</taxon>
        <taxon>Agaricomycetidae</taxon>
        <taxon>Agaricales</taxon>
        <taxon>Marasmiineae</taxon>
        <taxon>Mycenaceae</taxon>
        <taxon>Mycena</taxon>
    </lineage>
</organism>
<evidence type="ECO:0000256" key="2">
    <source>
        <dbReference type="ARBA" id="ARBA00022692"/>
    </source>
</evidence>
<feature type="transmembrane region" description="Helical" evidence="5">
    <location>
        <begin position="270"/>
        <end position="288"/>
    </location>
</feature>
<feature type="transmembrane region" description="Helical" evidence="5">
    <location>
        <begin position="53"/>
        <end position="71"/>
    </location>
</feature>
<protein>
    <submittedName>
        <fullName evidence="6">RTA1 like protein-domain-containing protein</fullName>
    </submittedName>
</protein>
<dbReference type="Pfam" id="PF04479">
    <property type="entry name" value="RTA1"/>
    <property type="match status" value="1"/>
</dbReference>
<keyword evidence="2 5" id="KW-0812">Transmembrane</keyword>